<feature type="compositionally biased region" description="Basic and acidic residues" evidence="1">
    <location>
        <begin position="517"/>
        <end position="529"/>
    </location>
</feature>
<keyword evidence="3" id="KW-0732">Signal</keyword>
<reference evidence="5" key="1">
    <citation type="journal article" date="2006" name="PLoS Biol.">
        <title>Macronuclear genome sequence of the ciliate Tetrahymena thermophila, a model eukaryote.</title>
        <authorList>
            <person name="Eisen J.A."/>
            <person name="Coyne R.S."/>
            <person name="Wu M."/>
            <person name="Wu D."/>
            <person name="Thiagarajan M."/>
            <person name="Wortman J.R."/>
            <person name="Badger J.H."/>
            <person name="Ren Q."/>
            <person name="Amedeo P."/>
            <person name="Jones K.M."/>
            <person name="Tallon L.J."/>
            <person name="Delcher A.L."/>
            <person name="Salzberg S.L."/>
            <person name="Silva J.C."/>
            <person name="Haas B.J."/>
            <person name="Majoros W.H."/>
            <person name="Farzad M."/>
            <person name="Carlton J.M."/>
            <person name="Smith R.K. Jr."/>
            <person name="Garg J."/>
            <person name="Pearlman R.E."/>
            <person name="Karrer K.M."/>
            <person name="Sun L."/>
            <person name="Manning G."/>
            <person name="Elde N.C."/>
            <person name="Turkewitz A.P."/>
            <person name="Asai D.J."/>
            <person name="Wilkes D.E."/>
            <person name="Wang Y."/>
            <person name="Cai H."/>
            <person name="Collins K."/>
            <person name="Stewart B.A."/>
            <person name="Lee S.R."/>
            <person name="Wilamowska K."/>
            <person name="Weinberg Z."/>
            <person name="Ruzzo W.L."/>
            <person name="Wloga D."/>
            <person name="Gaertig J."/>
            <person name="Frankel J."/>
            <person name="Tsao C.-C."/>
            <person name="Gorovsky M.A."/>
            <person name="Keeling P.J."/>
            <person name="Waller R.F."/>
            <person name="Patron N.J."/>
            <person name="Cherry J.M."/>
            <person name="Stover N.A."/>
            <person name="Krieger C.J."/>
            <person name="del Toro C."/>
            <person name="Ryder H.F."/>
            <person name="Williamson S.C."/>
            <person name="Barbeau R.A."/>
            <person name="Hamilton E.P."/>
            <person name="Orias E."/>
        </authorList>
    </citation>
    <scope>NUCLEOTIDE SEQUENCE [LARGE SCALE GENOMIC DNA]</scope>
    <source>
        <strain evidence="5">SB210</strain>
    </source>
</reference>
<keyword evidence="5" id="KW-1185">Reference proteome</keyword>
<keyword evidence="2" id="KW-1133">Transmembrane helix</keyword>
<evidence type="ECO:0000313" key="4">
    <source>
        <dbReference type="EMBL" id="EAR99058.2"/>
    </source>
</evidence>
<keyword evidence="2 4" id="KW-0812">Transmembrane</keyword>
<dbReference type="InParanoid" id="Q23RJ0"/>
<evidence type="ECO:0000256" key="2">
    <source>
        <dbReference type="SAM" id="Phobius"/>
    </source>
</evidence>
<proteinExistence type="predicted"/>
<dbReference type="AlphaFoldDB" id="Q23RJ0"/>
<name>Q23RJ0_TETTS</name>
<dbReference type="OrthoDB" id="4405280at2759"/>
<feature type="signal peptide" evidence="3">
    <location>
        <begin position="1"/>
        <end position="25"/>
    </location>
</feature>
<dbReference type="KEGG" id="tet:TTHERM_00387000"/>
<dbReference type="GeneID" id="7825969"/>
<feature type="compositionally biased region" description="Polar residues" evidence="1">
    <location>
        <begin position="387"/>
        <end position="399"/>
    </location>
</feature>
<protein>
    <submittedName>
        <fullName evidence="4">Transmembrane protein, putative</fullName>
    </submittedName>
</protein>
<evidence type="ECO:0000256" key="3">
    <source>
        <dbReference type="SAM" id="SignalP"/>
    </source>
</evidence>
<keyword evidence="2" id="KW-0472">Membrane</keyword>
<feature type="compositionally biased region" description="Basic residues" evidence="1">
    <location>
        <begin position="502"/>
        <end position="516"/>
    </location>
</feature>
<feature type="chain" id="PRO_5004201824" evidence="3">
    <location>
        <begin position="26"/>
        <end position="529"/>
    </location>
</feature>
<accession>Q23RJ0</accession>
<organism evidence="4 5">
    <name type="scientific">Tetrahymena thermophila (strain SB210)</name>
    <dbReference type="NCBI Taxonomy" id="312017"/>
    <lineage>
        <taxon>Eukaryota</taxon>
        <taxon>Sar</taxon>
        <taxon>Alveolata</taxon>
        <taxon>Ciliophora</taxon>
        <taxon>Intramacronucleata</taxon>
        <taxon>Oligohymenophorea</taxon>
        <taxon>Hymenostomatida</taxon>
        <taxon>Tetrahymenina</taxon>
        <taxon>Tetrahymenidae</taxon>
        <taxon>Tetrahymena</taxon>
    </lineage>
</organism>
<evidence type="ECO:0000256" key="1">
    <source>
        <dbReference type="SAM" id="MobiDB-lite"/>
    </source>
</evidence>
<dbReference type="RefSeq" id="XP_001019303.2">
    <property type="nucleotide sequence ID" value="XM_001019303.2"/>
</dbReference>
<gene>
    <name evidence="4" type="ORF">TTHERM_00387000</name>
</gene>
<dbReference type="HOGENOM" id="CLU_524306_0_0_1"/>
<sequence>MKNSSSIKGLIFIVVIAVLIANVQNCQIISCVNENEGNDGACFDYENINKEIKMFPHSCQNCQLQLNSIIKDNGDINQEGIDSYDKCSSSPVSFKSYNGQSCEQNSDCISSKCEGKICKGKSLLEDCDDDSQLFCDSNLSCVNKKCQKVKQEGEQCQNTSDCDNKSFCYNNKCVKYGSLSDGEKVEGNSNRVEIKCSSFLVDKNGTCVTNGESIVISSCPLSKKCSSDETFSCNIFTNQQVSQSKGGITKNIKAYIEQVLQKILSLNQLCPNSLKFSHSCHLISDQIAELNEINTLYQNISRLLNMPQCMQNQLKYQNLYKLFSTESKQVEGQVIGDISPDSNSESSNQMFILILVFLVILTAAAAGYFFIKKRSIQKAEDPQIISETQESANKRNNSTSKKDKNVNISAQNKEALNLEYNPTSAKGDNQIDISNLQGIQDPKKNGHLETSVNQNFFSIDGEDEKEGKIVDSYEDNQSESDNGVSYENVFNIEGENIDKPNSQRKKRRQTNRKKIVKKDSEKKYEVVEE</sequence>
<feature type="transmembrane region" description="Helical" evidence="2">
    <location>
        <begin position="350"/>
        <end position="371"/>
    </location>
</feature>
<feature type="region of interest" description="Disordered" evidence="1">
    <location>
        <begin position="473"/>
        <end position="529"/>
    </location>
</feature>
<dbReference type="EMBL" id="GG662644">
    <property type="protein sequence ID" value="EAR99058.2"/>
    <property type="molecule type" value="Genomic_DNA"/>
</dbReference>
<feature type="region of interest" description="Disordered" evidence="1">
    <location>
        <begin position="387"/>
        <end position="408"/>
    </location>
</feature>
<dbReference type="Proteomes" id="UP000009168">
    <property type="component" value="Unassembled WGS sequence"/>
</dbReference>
<evidence type="ECO:0000313" key="5">
    <source>
        <dbReference type="Proteomes" id="UP000009168"/>
    </source>
</evidence>